<evidence type="ECO:0000313" key="3">
    <source>
        <dbReference type="Proteomes" id="UP000504603"/>
    </source>
</evidence>
<dbReference type="Pfam" id="PF25465">
    <property type="entry name" value="Beta-prop_At4g14310"/>
    <property type="match status" value="1"/>
</dbReference>
<dbReference type="Proteomes" id="UP000504603">
    <property type="component" value="Unplaced"/>
</dbReference>
<keyword evidence="3" id="KW-1185">Reference proteome</keyword>
<dbReference type="SUPFAM" id="SSF50998">
    <property type="entry name" value="Quinoprotein alcohol dehydrogenase-like"/>
    <property type="match status" value="1"/>
</dbReference>
<name>A0A6J1DAD5_MOMCH</name>
<dbReference type="OrthoDB" id="1907242at2759"/>
<feature type="region of interest" description="Disordered" evidence="1">
    <location>
        <begin position="250"/>
        <end position="285"/>
    </location>
</feature>
<dbReference type="KEGG" id="mcha:111018848"/>
<protein>
    <submittedName>
        <fullName evidence="4">KIN14B-interacting protein At4g14310</fullName>
    </submittedName>
</protein>
<dbReference type="RefSeq" id="XP_022150788.1">
    <property type="nucleotide sequence ID" value="XM_022295096.1"/>
</dbReference>
<accession>A0A6J1DAD5</accession>
<evidence type="ECO:0000313" key="4">
    <source>
        <dbReference type="RefSeq" id="XP_022150788.1"/>
    </source>
</evidence>
<dbReference type="Gene3D" id="2.130.10.10">
    <property type="entry name" value="YVTN repeat-like/Quinoprotein amine dehydrogenase"/>
    <property type="match status" value="1"/>
</dbReference>
<dbReference type="InterPro" id="IPR057442">
    <property type="entry name" value="Beta-prop_At4g14310"/>
</dbReference>
<dbReference type="InterPro" id="IPR015943">
    <property type="entry name" value="WD40/YVTN_repeat-like_dom_sf"/>
</dbReference>
<sequence>MSAPSARRLRDRSGGCASSKPLTPVSTSSRKSSSDASCRFSSAGKENPRSTSKVPMMAQKPSIRAVPRVNKAAAIAASDGESRARWSTSSVPRGRSSSPSEFFRGSADSRRDRRVSVDRGRGSVGGNDQTVSGGGKGSSVRGSENDKQKVGVKDLDVMVGGALTGLRVYRELKENVKLRTNMDNKIRISEVKQPADGEKIEGKSLGFKVLGSHSGEDIDEALRSDGNGKSSIVSEKVQRVFIVSEEQNEKPGLVSGSSSADCQGVNSSLESTKKSEQKDSEIVNESGQIGGERTASMAGNKYPSKLHEKLAFLEGKVKRIASDIKKTKEMLDLNNTASSKMILSDIHEKISGIEKAMGDGTVGSSVKVGLMSTNERDTKVVSKDETNEADIKAVVKGLDTKELEERLFPHHKLLRNRMSMKSTSGSSQSNEIHATGPNLEVKVEDMPIDENPIALEFLASLNKEQTKVTMRSEQIGLEVCEVQGMDENTSTGLRDSSAQFKDKQEAEVILTSDEILDDFDDQENKQGGLVGEETDDTGIYQMNEIGIKTSTGGWFVSEGEAVLLTHNDGSCSFYDITNTEEKAVYKPPAGISPNIWRDCWIIRAPGADGCSGRYVVAASAGNTMDAGFCSWDFYSKNVRAFQIEGAMTSSRTALAPLPHNIVQKRYAPSYMLVPETEQWWYKPCGPLIISTATCQKTVKVFDVRDSDEIMNWEVQKPVAAMDYSSPLQWRNRGKIVVAETEAISLWDVASTSAQALLTVHSPGRKVSALHVNNTDAELGGGVRQRVSSSEAEGNDGVFCTSDSVNVLDFRSPSGIGLKLPKVGLGAQSVFSRGDSVYVGCSSVRSGGKKPAAASSVVHQFSIRKQGLFCTYALPETNAHIHHTAVTQVWGNSNIVMAVCGLGLFVFDALNDEGSQSSSADSEGTQVVREVVGPDDLYSPSFDYSTSRVLLISRDRPASWKQLS</sequence>
<proteinExistence type="predicted"/>
<reference evidence="4" key="1">
    <citation type="submission" date="2025-08" db="UniProtKB">
        <authorList>
            <consortium name="RefSeq"/>
        </authorList>
    </citation>
    <scope>IDENTIFICATION</scope>
    <source>
        <strain evidence="4">OHB3-1</strain>
    </source>
</reference>
<evidence type="ECO:0000256" key="1">
    <source>
        <dbReference type="SAM" id="MobiDB-lite"/>
    </source>
</evidence>
<feature type="compositionally biased region" description="Polar residues" evidence="1">
    <location>
        <begin position="255"/>
        <end position="270"/>
    </location>
</feature>
<dbReference type="AlphaFoldDB" id="A0A6J1DAD5"/>
<feature type="compositionally biased region" description="Low complexity" evidence="1">
    <location>
        <begin position="87"/>
        <end position="106"/>
    </location>
</feature>
<evidence type="ECO:0000259" key="2">
    <source>
        <dbReference type="Pfam" id="PF25465"/>
    </source>
</evidence>
<gene>
    <name evidence="4" type="primary">LOC111018848</name>
</gene>
<feature type="region of interest" description="Disordered" evidence="1">
    <location>
        <begin position="1"/>
        <end position="151"/>
    </location>
</feature>
<dbReference type="InterPro" id="IPR045289">
    <property type="entry name" value="At4g14310-like"/>
</dbReference>
<feature type="domain" description="At4g14310 8-bladed propeller" evidence="2">
    <location>
        <begin position="674"/>
        <end position="957"/>
    </location>
</feature>
<dbReference type="GeneID" id="111018848"/>
<organism evidence="3 4">
    <name type="scientific">Momordica charantia</name>
    <name type="common">Bitter gourd</name>
    <name type="synonym">Balsam pear</name>
    <dbReference type="NCBI Taxonomy" id="3673"/>
    <lineage>
        <taxon>Eukaryota</taxon>
        <taxon>Viridiplantae</taxon>
        <taxon>Streptophyta</taxon>
        <taxon>Embryophyta</taxon>
        <taxon>Tracheophyta</taxon>
        <taxon>Spermatophyta</taxon>
        <taxon>Magnoliopsida</taxon>
        <taxon>eudicotyledons</taxon>
        <taxon>Gunneridae</taxon>
        <taxon>Pentapetalae</taxon>
        <taxon>rosids</taxon>
        <taxon>fabids</taxon>
        <taxon>Cucurbitales</taxon>
        <taxon>Cucurbitaceae</taxon>
        <taxon>Momordiceae</taxon>
        <taxon>Momordica</taxon>
    </lineage>
</organism>
<feature type="compositionally biased region" description="Basic and acidic residues" evidence="1">
    <location>
        <begin position="271"/>
        <end position="281"/>
    </location>
</feature>
<dbReference type="PANTHER" id="PTHR35492:SF1">
    <property type="entry name" value="TRANSDUCIN_WD40 REPEAT-LIKE SUPERFAMILY PROTEIN"/>
    <property type="match status" value="1"/>
</dbReference>
<dbReference type="PANTHER" id="PTHR35492">
    <property type="entry name" value="TRANSDUCIN/WD40 REPEAT-LIKE SUPERFAMILY PROTEIN"/>
    <property type="match status" value="1"/>
</dbReference>
<feature type="compositionally biased region" description="Basic and acidic residues" evidence="1">
    <location>
        <begin position="107"/>
        <end position="121"/>
    </location>
</feature>
<feature type="compositionally biased region" description="Low complexity" evidence="1">
    <location>
        <begin position="26"/>
        <end position="42"/>
    </location>
</feature>
<dbReference type="InterPro" id="IPR011047">
    <property type="entry name" value="Quinoprotein_ADH-like_sf"/>
</dbReference>